<sequence>MSGPPLTAGNRYFQTQSVTDTQDNKTNWKDESEIKIFVKETLPTPNEAMNDVKESFTLLLLMLYFQAQYKSSVALQYKMKRFAHSAAQIFIKELNDLKQQPNEITQTT</sequence>
<evidence type="ECO:0000313" key="2">
    <source>
        <dbReference type="EMBL" id="GBM84421.1"/>
    </source>
</evidence>
<dbReference type="Proteomes" id="UP000499080">
    <property type="component" value="Unassembled WGS sequence"/>
</dbReference>
<comment type="caution">
    <text evidence="2">The sequence shown here is derived from an EMBL/GenBank/DDBJ whole genome shotgun (WGS) entry which is preliminary data.</text>
</comment>
<evidence type="ECO:0000313" key="3">
    <source>
        <dbReference type="Proteomes" id="UP000499080"/>
    </source>
</evidence>
<proteinExistence type="predicted"/>
<feature type="region of interest" description="Disordered" evidence="1">
    <location>
        <begin position="1"/>
        <end position="25"/>
    </location>
</feature>
<dbReference type="EMBL" id="BGPR01003158">
    <property type="protein sequence ID" value="GBM84421.1"/>
    <property type="molecule type" value="Genomic_DNA"/>
</dbReference>
<organism evidence="2 3">
    <name type="scientific">Araneus ventricosus</name>
    <name type="common">Orbweaver spider</name>
    <name type="synonym">Epeira ventricosa</name>
    <dbReference type="NCBI Taxonomy" id="182803"/>
    <lineage>
        <taxon>Eukaryota</taxon>
        <taxon>Metazoa</taxon>
        <taxon>Ecdysozoa</taxon>
        <taxon>Arthropoda</taxon>
        <taxon>Chelicerata</taxon>
        <taxon>Arachnida</taxon>
        <taxon>Araneae</taxon>
        <taxon>Araneomorphae</taxon>
        <taxon>Entelegynae</taxon>
        <taxon>Araneoidea</taxon>
        <taxon>Araneidae</taxon>
        <taxon>Araneus</taxon>
    </lineage>
</organism>
<name>A0A4Y2J2H9_ARAVE</name>
<accession>A0A4Y2J2H9</accession>
<keyword evidence="3" id="KW-1185">Reference proteome</keyword>
<gene>
    <name evidence="2" type="ORF">AVEN_150285_1</name>
</gene>
<reference evidence="2 3" key="1">
    <citation type="journal article" date="2019" name="Sci. Rep.">
        <title>Orb-weaving spider Araneus ventricosus genome elucidates the spidroin gene catalogue.</title>
        <authorList>
            <person name="Kono N."/>
            <person name="Nakamura H."/>
            <person name="Ohtoshi R."/>
            <person name="Moran D.A.P."/>
            <person name="Shinohara A."/>
            <person name="Yoshida Y."/>
            <person name="Fujiwara M."/>
            <person name="Mori M."/>
            <person name="Tomita M."/>
            <person name="Arakawa K."/>
        </authorList>
    </citation>
    <scope>NUCLEOTIDE SEQUENCE [LARGE SCALE GENOMIC DNA]</scope>
</reference>
<feature type="compositionally biased region" description="Polar residues" evidence="1">
    <location>
        <begin position="12"/>
        <end position="21"/>
    </location>
</feature>
<evidence type="ECO:0000256" key="1">
    <source>
        <dbReference type="SAM" id="MobiDB-lite"/>
    </source>
</evidence>
<protein>
    <submittedName>
        <fullName evidence="2">Uncharacterized protein</fullName>
    </submittedName>
</protein>
<dbReference type="AlphaFoldDB" id="A0A4Y2J2H9"/>